<evidence type="ECO:0000256" key="3">
    <source>
        <dbReference type="ARBA" id="ARBA00013628"/>
    </source>
</evidence>
<keyword evidence="12" id="KW-1185">Reference proteome</keyword>
<dbReference type="OrthoDB" id="17164at2759"/>
<feature type="compositionally biased region" description="Pro residues" evidence="10">
    <location>
        <begin position="47"/>
        <end position="61"/>
    </location>
</feature>
<keyword evidence="4" id="KW-0227">DNA damage</keyword>
<dbReference type="GO" id="GO:0003697">
    <property type="term" value="F:single-stranded DNA binding"/>
    <property type="evidence" value="ECO:0007669"/>
    <property type="project" value="InterPro"/>
</dbReference>
<evidence type="ECO:0000313" key="12">
    <source>
        <dbReference type="Proteomes" id="UP000054270"/>
    </source>
</evidence>
<accession>A0A0D2PFZ8</accession>
<feature type="region of interest" description="Disordered" evidence="10">
    <location>
        <begin position="41"/>
        <end position="65"/>
    </location>
</feature>
<evidence type="ECO:0000256" key="10">
    <source>
        <dbReference type="SAM" id="MobiDB-lite"/>
    </source>
</evidence>
<comment type="similarity">
    <text evidence="2">Belongs to the MGM101 family.</text>
</comment>
<dbReference type="GO" id="GO:0000262">
    <property type="term" value="C:mitochondrial chromosome"/>
    <property type="evidence" value="ECO:0007669"/>
    <property type="project" value="InterPro"/>
</dbReference>
<evidence type="ECO:0000256" key="8">
    <source>
        <dbReference type="ARBA" id="ARBA00023204"/>
    </source>
</evidence>
<evidence type="ECO:0000256" key="2">
    <source>
        <dbReference type="ARBA" id="ARBA00007053"/>
    </source>
</evidence>
<keyword evidence="6" id="KW-0238">DNA-binding</keyword>
<protein>
    <recommendedName>
        <fullName evidence="3">Mitochondrial genome maintenance protein MGM101</fullName>
    </recommendedName>
</protein>
<reference evidence="12" key="1">
    <citation type="submission" date="2014-04" db="EMBL/GenBank/DDBJ databases">
        <title>Evolutionary Origins and Diversification of the Mycorrhizal Mutualists.</title>
        <authorList>
            <consortium name="DOE Joint Genome Institute"/>
            <consortium name="Mycorrhizal Genomics Consortium"/>
            <person name="Kohler A."/>
            <person name="Kuo A."/>
            <person name="Nagy L.G."/>
            <person name="Floudas D."/>
            <person name="Copeland A."/>
            <person name="Barry K.W."/>
            <person name="Cichocki N."/>
            <person name="Veneault-Fourrey C."/>
            <person name="LaButti K."/>
            <person name="Lindquist E.A."/>
            <person name="Lipzen A."/>
            <person name="Lundell T."/>
            <person name="Morin E."/>
            <person name="Murat C."/>
            <person name="Riley R."/>
            <person name="Ohm R."/>
            <person name="Sun H."/>
            <person name="Tunlid A."/>
            <person name="Henrissat B."/>
            <person name="Grigoriev I.V."/>
            <person name="Hibbett D.S."/>
            <person name="Martin F."/>
        </authorList>
    </citation>
    <scope>NUCLEOTIDE SEQUENCE [LARGE SCALE GENOMIC DNA]</scope>
    <source>
        <strain evidence="12">FD-334 SS-4</strain>
    </source>
</reference>
<proteinExistence type="inferred from homology"/>
<comment type="subcellular location">
    <subcellularLocation>
        <location evidence="1">Mitochondrion matrix</location>
        <location evidence="1">Mitochondrion nucleoid</location>
    </subcellularLocation>
</comment>
<keyword evidence="9" id="KW-1135">Mitochondrion nucleoid</keyword>
<evidence type="ECO:0000313" key="11">
    <source>
        <dbReference type="EMBL" id="KJA29669.1"/>
    </source>
</evidence>
<dbReference type="OMA" id="INWETSW"/>
<dbReference type="InterPro" id="IPR009446">
    <property type="entry name" value="Mgm101"/>
</dbReference>
<keyword evidence="8" id="KW-0234">DNA repair</keyword>
<dbReference type="Proteomes" id="UP000054270">
    <property type="component" value="Unassembled WGS sequence"/>
</dbReference>
<name>A0A0D2PFZ8_HYPSF</name>
<gene>
    <name evidence="11" type="ORF">HYPSUDRAFT_196025</name>
</gene>
<keyword evidence="5" id="KW-0809">Transit peptide</keyword>
<evidence type="ECO:0000256" key="1">
    <source>
        <dbReference type="ARBA" id="ARBA00004436"/>
    </source>
</evidence>
<evidence type="ECO:0000256" key="9">
    <source>
        <dbReference type="ARBA" id="ARBA00023271"/>
    </source>
</evidence>
<evidence type="ECO:0000256" key="6">
    <source>
        <dbReference type="ARBA" id="ARBA00023125"/>
    </source>
</evidence>
<evidence type="ECO:0000256" key="5">
    <source>
        <dbReference type="ARBA" id="ARBA00022946"/>
    </source>
</evidence>
<evidence type="ECO:0000256" key="4">
    <source>
        <dbReference type="ARBA" id="ARBA00022763"/>
    </source>
</evidence>
<dbReference type="Pfam" id="PF06420">
    <property type="entry name" value="Mgm101p"/>
    <property type="match status" value="1"/>
</dbReference>
<dbReference type="AlphaFoldDB" id="A0A0D2PFZ8"/>
<dbReference type="GO" id="GO:0036297">
    <property type="term" value="P:interstrand cross-link repair"/>
    <property type="evidence" value="ECO:0007669"/>
    <property type="project" value="TreeGrafter"/>
</dbReference>
<dbReference type="PANTHER" id="PTHR31404">
    <property type="entry name" value="MITOCHONDRIAL GENOME MAINTENANCE PROTEIN MGM101"/>
    <property type="match status" value="1"/>
</dbReference>
<dbReference type="GO" id="GO:0000725">
    <property type="term" value="P:recombinational repair"/>
    <property type="evidence" value="ECO:0007669"/>
    <property type="project" value="TreeGrafter"/>
</dbReference>
<sequence length="255" mass="27662">MALQSKLFASALAVPRNLAYFSSSRIGHAVGTPKSVLGSFKYSTTTPPTPAGPAPPKPAPATEPAAGSLDAILPDVLGSDGATDWSRSYHGLSALPFAPEIAEVLLAPIDPMDVEMKPDGLAYLPEIKYRRILNKAFGPGGWGLAPRGETNVGPKIVSREYALVCLGRLVGVARGEQEYFDPSGIPTATEGCKSNALMRCSKDLGIASELWDPRFLREFKAKHCVEVYAEHMVTKKKKKLWRRKDQGKFGYPYQE</sequence>
<organism evidence="11 12">
    <name type="scientific">Hypholoma sublateritium (strain FD-334 SS-4)</name>
    <dbReference type="NCBI Taxonomy" id="945553"/>
    <lineage>
        <taxon>Eukaryota</taxon>
        <taxon>Fungi</taxon>
        <taxon>Dikarya</taxon>
        <taxon>Basidiomycota</taxon>
        <taxon>Agaricomycotina</taxon>
        <taxon>Agaricomycetes</taxon>
        <taxon>Agaricomycetidae</taxon>
        <taxon>Agaricales</taxon>
        <taxon>Agaricineae</taxon>
        <taxon>Strophariaceae</taxon>
        <taxon>Hypholoma</taxon>
    </lineage>
</organism>
<dbReference type="STRING" id="945553.A0A0D2PFZ8"/>
<dbReference type="EMBL" id="KN817518">
    <property type="protein sequence ID" value="KJA29669.1"/>
    <property type="molecule type" value="Genomic_DNA"/>
</dbReference>
<evidence type="ECO:0000256" key="7">
    <source>
        <dbReference type="ARBA" id="ARBA00023128"/>
    </source>
</evidence>
<dbReference type="PANTHER" id="PTHR31404:SF0">
    <property type="entry name" value="MITOCHONDRIAL GENOME MAINTENANCE PROTEIN MGM101"/>
    <property type="match status" value="1"/>
</dbReference>
<keyword evidence="7" id="KW-0496">Mitochondrion</keyword>